<evidence type="ECO:0000313" key="1">
    <source>
        <dbReference type="EMBL" id="TNN81490.1"/>
    </source>
</evidence>
<keyword evidence="2" id="KW-1185">Reference proteome</keyword>
<dbReference type="AlphaFoldDB" id="A0A4Z2IU34"/>
<evidence type="ECO:0000313" key="2">
    <source>
        <dbReference type="Proteomes" id="UP000314294"/>
    </source>
</evidence>
<dbReference type="EMBL" id="SRLO01000046">
    <property type="protein sequence ID" value="TNN81490.1"/>
    <property type="molecule type" value="Genomic_DNA"/>
</dbReference>
<accession>A0A4Z2IU34</accession>
<reference evidence="1 2" key="1">
    <citation type="submission" date="2019-03" db="EMBL/GenBank/DDBJ databases">
        <title>First draft genome of Liparis tanakae, snailfish: a comprehensive survey of snailfish specific genes.</title>
        <authorList>
            <person name="Kim W."/>
            <person name="Song I."/>
            <person name="Jeong J.-H."/>
            <person name="Kim D."/>
            <person name="Kim S."/>
            <person name="Ryu S."/>
            <person name="Song J.Y."/>
            <person name="Lee S.K."/>
        </authorList>
    </citation>
    <scope>NUCLEOTIDE SEQUENCE [LARGE SCALE GENOMIC DNA]</scope>
    <source>
        <tissue evidence="1">Muscle</tissue>
    </source>
</reference>
<gene>
    <name evidence="1" type="ORF">EYF80_008262</name>
</gene>
<dbReference type="Proteomes" id="UP000314294">
    <property type="component" value="Unassembled WGS sequence"/>
</dbReference>
<organism evidence="1 2">
    <name type="scientific">Liparis tanakae</name>
    <name type="common">Tanaka's snailfish</name>
    <dbReference type="NCBI Taxonomy" id="230148"/>
    <lineage>
        <taxon>Eukaryota</taxon>
        <taxon>Metazoa</taxon>
        <taxon>Chordata</taxon>
        <taxon>Craniata</taxon>
        <taxon>Vertebrata</taxon>
        <taxon>Euteleostomi</taxon>
        <taxon>Actinopterygii</taxon>
        <taxon>Neopterygii</taxon>
        <taxon>Teleostei</taxon>
        <taxon>Neoteleostei</taxon>
        <taxon>Acanthomorphata</taxon>
        <taxon>Eupercaria</taxon>
        <taxon>Perciformes</taxon>
        <taxon>Cottioidei</taxon>
        <taxon>Cottales</taxon>
        <taxon>Liparidae</taxon>
        <taxon>Liparis</taxon>
    </lineage>
</organism>
<proteinExistence type="predicted"/>
<sequence>MPRATASSRLLSAMMGKGSEQLADSSQLYARMSYSAQLCGAHWGVISGVGEQDSPSGMKRAISEAASAAAMAGHPAQSDVIAPLRLQALGIQLGDHDGALCLTRAVDRPQALFVRRQVDVRVAPPGVRVLSMEARVRQLSPRCQALRGSLPEALCLLTQLGQPPLQLLHLPVQTLFVLLQLASWRPSSSLALDLEPPSPPAIRRLTKASSMVSRDETPSISGFMLLPEQLDSSGLATVKV</sequence>
<comment type="caution">
    <text evidence="1">The sequence shown here is derived from an EMBL/GenBank/DDBJ whole genome shotgun (WGS) entry which is preliminary data.</text>
</comment>
<name>A0A4Z2IU34_9TELE</name>
<protein>
    <submittedName>
        <fullName evidence="1">Uncharacterized protein</fullName>
    </submittedName>
</protein>